<dbReference type="EC" id="3.1.-.-" evidence="5"/>
<dbReference type="InterPro" id="IPR006641">
    <property type="entry name" value="YqgF/RNaseH-like_dom"/>
</dbReference>
<evidence type="ECO:0000313" key="8">
    <source>
        <dbReference type="EMBL" id="GAA1955963.1"/>
    </source>
</evidence>
<organism evidence="8 9">
    <name type="scientific">Catenulispora subtropica</name>
    <dbReference type="NCBI Taxonomy" id="450798"/>
    <lineage>
        <taxon>Bacteria</taxon>
        <taxon>Bacillati</taxon>
        <taxon>Actinomycetota</taxon>
        <taxon>Actinomycetes</taxon>
        <taxon>Catenulisporales</taxon>
        <taxon>Catenulisporaceae</taxon>
        <taxon>Catenulispora</taxon>
    </lineage>
</organism>
<dbReference type="InterPro" id="IPR012337">
    <property type="entry name" value="RNaseH-like_sf"/>
</dbReference>
<name>A0ABN2QP87_9ACTN</name>
<feature type="region of interest" description="Disordered" evidence="6">
    <location>
        <begin position="1"/>
        <end position="30"/>
    </location>
</feature>
<evidence type="ECO:0000256" key="2">
    <source>
        <dbReference type="ARBA" id="ARBA00022517"/>
    </source>
</evidence>
<evidence type="ECO:0000313" key="9">
    <source>
        <dbReference type="Proteomes" id="UP001499854"/>
    </source>
</evidence>
<dbReference type="Gene3D" id="3.30.420.140">
    <property type="entry name" value="YqgF/RNase H-like domain"/>
    <property type="match status" value="1"/>
</dbReference>
<feature type="compositionally biased region" description="Low complexity" evidence="6">
    <location>
        <begin position="14"/>
        <end position="27"/>
    </location>
</feature>
<evidence type="ECO:0000256" key="6">
    <source>
        <dbReference type="SAM" id="MobiDB-lite"/>
    </source>
</evidence>
<comment type="function">
    <text evidence="5">Could be a nuclease involved in processing of the 5'-end of pre-16S rRNA.</text>
</comment>
<evidence type="ECO:0000256" key="4">
    <source>
        <dbReference type="ARBA" id="ARBA00022801"/>
    </source>
</evidence>
<comment type="caution">
    <text evidence="8">The sequence shown here is derived from an EMBL/GenBank/DDBJ whole genome shotgun (WGS) entry which is preliminary data.</text>
</comment>
<evidence type="ECO:0000259" key="7">
    <source>
        <dbReference type="SMART" id="SM00732"/>
    </source>
</evidence>
<dbReference type="InterPro" id="IPR037027">
    <property type="entry name" value="YqgF/RNaseH-like_dom_sf"/>
</dbReference>
<keyword evidence="4 5" id="KW-0378">Hydrolase</keyword>
<keyword evidence="3 5" id="KW-0540">Nuclease</keyword>
<keyword evidence="9" id="KW-1185">Reference proteome</keyword>
<proteinExistence type="inferred from homology"/>
<dbReference type="Proteomes" id="UP001499854">
    <property type="component" value="Unassembled WGS sequence"/>
</dbReference>
<feature type="compositionally biased region" description="Basic and acidic residues" evidence="6">
    <location>
        <begin position="1"/>
        <end position="10"/>
    </location>
</feature>
<evidence type="ECO:0000256" key="1">
    <source>
        <dbReference type="ARBA" id="ARBA00022490"/>
    </source>
</evidence>
<dbReference type="HAMAP" id="MF_00651">
    <property type="entry name" value="Nuclease_YqgF"/>
    <property type="match status" value="1"/>
</dbReference>
<dbReference type="EMBL" id="BAAAQM010000003">
    <property type="protein sequence ID" value="GAA1955963.1"/>
    <property type="molecule type" value="Genomic_DNA"/>
</dbReference>
<protein>
    <recommendedName>
        <fullName evidence="5">Putative pre-16S rRNA nuclease</fullName>
        <ecNumber evidence="5">3.1.-.-</ecNumber>
    </recommendedName>
</protein>
<comment type="subcellular location">
    <subcellularLocation>
        <location evidence="5">Cytoplasm</location>
    </subcellularLocation>
</comment>
<sequence>MQEPERRTPDSPESPDAAGSPAAPGSERVMRRGVRLGVDVGTVRIGVASCDRDGLLATPVETVRAEPRRASLDRLAALAAEYEAFEVVVGLPRSLSGGEGPAAAKIRDYARDLVRRLGPEVPVRLVDERLSTVTAAQGLRASGVKAKKGRAVVDQAAAVVILQNALDAERMSGRPPGTTVQLEDGN</sequence>
<dbReference type="CDD" id="cd16964">
    <property type="entry name" value="YqgF"/>
    <property type="match status" value="1"/>
</dbReference>
<accession>A0ABN2QP87</accession>
<evidence type="ECO:0000256" key="3">
    <source>
        <dbReference type="ARBA" id="ARBA00022722"/>
    </source>
</evidence>
<keyword evidence="1 5" id="KW-0963">Cytoplasm</keyword>
<dbReference type="SUPFAM" id="SSF53098">
    <property type="entry name" value="Ribonuclease H-like"/>
    <property type="match status" value="1"/>
</dbReference>
<dbReference type="SMART" id="SM00732">
    <property type="entry name" value="YqgFc"/>
    <property type="match status" value="1"/>
</dbReference>
<gene>
    <name evidence="8" type="primary">ruvX</name>
    <name evidence="8" type="ORF">GCM10009838_09670</name>
</gene>
<dbReference type="NCBIfam" id="TIGR00250">
    <property type="entry name" value="RNAse_H_YqgF"/>
    <property type="match status" value="1"/>
</dbReference>
<dbReference type="Pfam" id="PF03652">
    <property type="entry name" value="RuvX"/>
    <property type="match status" value="1"/>
</dbReference>
<dbReference type="InterPro" id="IPR005227">
    <property type="entry name" value="YqgF"/>
</dbReference>
<dbReference type="PANTHER" id="PTHR33317:SF4">
    <property type="entry name" value="POLYNUCLEOTIDYL TRANSFERASE, RIBONUCLEASE H-LIKE SUPERFAMILY PROTEIN"/>
    <property type="match status" value="1"/>
</dbReference>
<comment type="similarity">
    <text evidence="5">Belongs to the YqgF HJR family.</text>
</comment>
<feature type="domain" description="YqgF/RNase H-like" evidence="7">
    <location>
        <begin position="33"/>
        <end position="135"/>
    </location>
</feature>
<keyword evidence="2 5" id="KW-0690">Ribosome biogenesis</keyword>
<dbReference type="PANTHER" id="PTHR33317">
    <property type="entry name" value="POLYNUCLEOTIDYL TRANSFERASE, RIBONUCLEASE H-LIKE SUPERFAMILY PROTEIN"/>
    <property type="match status" value="1"/>
</dbReference>
<evidence type="ECO:0000256" key="5">
    <source>
        <dbReference type="HAMAP-Rule" id="MF_00651"/>
    </source>
</evidence>
<reference evidence="8 9" key="1">
    <citation type="journal article" date="2019" name="Int. J. Syst. Evol. Microbiol.">
        <title>The Global Catalogue of Microorganisms (GCM) 10K type strain sequencing project: providing services to taxonomists for standard genome sequencing and annotation.</title>
        <authorList>
            <consortium name="The Broad Institute Genomics Platform"/>
            <consortium name="The Broad Institute Genome Sequencing Center for Infectious Disease"/>
            <person name="Wu L."/>
            <person name="Ma J."/>
        </authorList>
    </citation>
    <scope>NUCLEOTIDE SEQUENCE [LARGE SCALE GENOMIC DNA]</scope>
    <source>
        <strain evidence="8 9">JCM 16013</strain>
    </source>
</reference>